<dbReference type="InterPro" id="IPR023365">
    <property type="entry name" value="Sortase_dom-sf"/>
</dbReference>
<dbReference type="Pfam" id="PF04203">
    <property type="entry name" value="Sortase"/>
    <property type="match status" value="1"/>
</dbReference>
<evidence type="ECO:0000313" key="5">
    <source>
        <dbReference type="Proteomes" id="UP000749311"/>
    </source>
</evidence>
<keyword evidence="3" id="KW-0472">Membrane</keyword>
<gene>
    <name evidence="4" type="ORF">FB473_003080</name>
</gene>
<dbReference type="RefSeq" id="WP_167170679.1">
    <property type="nucleotide sequence ID" value="NZ_BAAAOO010000004.1"/>
</dbReference>
<name>A0ABX0SJ04_9ACTN</name>
<feature type="region of interest" description="Disordered" evidence="2">
    <location>
        <begin position="55"/>
        <end position="97"/>
    </location>
</feature>
<sequence length="396" mass="41189">MLSSEQEAGEPGEPQADAPTPDRVEGWNAELEGPPTQVLPAVVGPFDAPVVMPDPVAAPGPAGEPETVVAPNSAADPYEIVAAPPAEKSPVEEPPVEVDDDVTEVALPRVTEDAAVTATIDEEVVEAAASPTGEPAAESPAAVIHEPVTVVPETRPAPVAAVLSAPVTPPSREVDDEATAMSDLLADERPPASGRGARRALRTAWIVLLVVVLAAGAWAAWLLVGTNQLARNTANHLIDDYFASCDSGGDAQVVGVLSLPDLDGESWPIVTGSDDDALSAGVAWYPSTAEPGEVGNTVVAGYRLAHGEPFRHLLDLDAGDRVQIETCDQVLTYVIEVAPRDLTVGDHDDWVMDAVPGDPGRLPTASMVTLVTSQDLLPTSDRSVGFARLDEAQPRS</sequence>
<dbReference type="Gene3D" id="2.40.260.10">
    <property type="entry name" value="Sortase"/>
    <property type="match status" value="1"/>
</dbReference>
<evidence type="ECO:0000313" key="4">
    <source>
        <dbReference type="EMBL" id="NIH58385.1"/>
    </source>
</evidence>
<keyword evidence="1" id="KW-0378">Hydrolase</keyword>
<evidence type="ECO:0000256" key="3">
    <source>
        <dbReference type="SAM" id="Phobius"/>
    </source>
</evidence>
<proteinExistence type="predicted"/>
<protein>
    <submittedName>
        <fullName evidence="4">LPXTG-site transpeptidase (Sortase) family protein</fullName>
    </submittedName>
</protein>
<feature type="transmembrane region" description="Helical" evidence="3">
    <location>
        <begin position="204"/>
        <end position="224"/>
    </location>
</feature>
<keyword evidence="5" id="KW-1185">Reference proteome</keyword>
<comment type="caution">
    <text evidence="4">The sequence shown here is derived from an EMBL/GenBank/DDBJ whole genome shotgun (WGS) entry which is preliminary data.</text>
</comment>
<evidence type="ECO:0000256" key="1">
    <source>
        <dbReference type="ARBA" id="ARBA00022801"/>
    </source>
</evidence>
<keyword evidence="3" id="KW-1133">Transmembrane helix</keyword>
<feature type="compositionally biased region" description="Low complexity" evidence="2">
    <location>
        <begin position="55"/>
        <end position="68"/>
    </location>
</feature>
<feature type="region of interest" description="Disordered" evidence="2">
    <location>
        <begin position="1"/>
        <end position="41"/>
    </location>
</feature>
<organism evidence="4 5">
    <name type="scientific">Brooklawnia cerclae</name>
    <dbReference type="NCBI Taxonomy" id="349934"/>
    <lineage>
        <taxon>Bacteria</taxon>
        <taxon>Bacillati</taxon>
        <taxon>Actinomycetota</taxon>
        <taxon>Actinomycetes</taxon>
        <taxon>Propionibacteriales</taxon>
        <taxon>Propionibacteriaceae</taxon>
        <taxon>Brooklawnia</taxon>
    </lineage>
</organism>
<dbReference type="Proteomes" id="UP000749311">
    <property type="component" value="Unassembled WGS sequence"/>
</dbReference>
<evidence type="ECO:0000256" key="2">
    <source>
        <dbReference type="SAM" id="MobiDB-lite"/>
    </source>
</evidence>
<dbReference type="EMBL" id="JAAMOZ010000003">
    <property type="protein sequence ID" value="NIH58385.1"/>
    <property type="molecule type" value="Genomic_DNA"/>
</dbReference>
<dbReference type="InterPro" id="IPR005754">
    <property type="entry name" value="Sortase"/>
</dbReference>
<dbReference type="CDD" id="cd05830">
    <property type="entry name" value="Sortase_E"/>
    <property type="match status" value="1"/>
</dbReference>
<accession>A0ABX0SJ04</accession>
<dbReference type="NCBIfam" id="TIGR01076">
    <property type="entry name" value="sortase_fam"/>
    <property type="match status" value="1"/>
</dbReference>
<keyword evidence="3" id="KW-0812">Transmembrane</keyword>
<reference evidence="4 5" key="1">
    <citation type="submission" date="2020-02" db="EMBL/GenBank/DDBJ databases">
        <title>Sequencing the genomes of 1000 actinobacteria strains.</title>
        <authorList>
            <person name="Klenk H.-P."/>
        </authorList>
    </citation>
    <scope>NUCLEOTIDE SEQUENCE [LARGE SCALE GENOMIC DNA]</scope>
    <source>
        <strain evidence="4 5">DSM 19609</strain>
    </source>
</reference>
<dbReference type="InterPro" id="IPR042003">
    <property type="entry name" value="Sortase_E"/>
</dbReference>
<dbReference type="SUPFAM" id="SSF63817">
    <property type="entry name" value="Sortase"/>
    <property type="match status" value="1"/>
</dbReference>